<evidence type="ECO:0000313" key="1">
    <source>
        <dbReference type="EMBL" id="KAG8003232.1"/>
    </source>
</evidence>
<dbReference type="Proteomes" id="UP000805704">
    <property type="component" value="Chromosome 4"/>
</dbReference>
<sequence length="69" mass="7349">MHISGSVVDAAAGSTDEAEVNLKINGLRPAETRESDIHGHVLTSPPQPALNSQHFETFALLDEEGNVLN</sequence>
<comment type="caution">
    <text evidence="1">The sequence shown here is derived from an EMBL/GenBank/DDBJ whole genome shotgun (WGS) entry which is preliminary data.</text>
</comment>
<name>A0ACB7EM14_NIBAL</name>
<keyword evidence="2" id="KW-1185">Reference proteome</keyword>
<protein>
    <submittedName>
        <fullName evidence="1">Uncharacterized protein</fullName>
    </submittedName>
</protein>
<evidence type="ECO:0000313" key="2">
    <source>
        <dbReference type="Proteomes" id="UP000805704"/>
    </source>
</evidence>
<organism evidence="1 2">
    <name type="scientific">Nibea albiflora</name>
    <name type="common">Yellow drum</name>
    <name type="synonym">Corvina albiflora</name>
    <dbReference type="NCBI Taxonomy" id="240163"/>
    <lineage>
        <taxon>Eukaryota</taxon>
        <taxon>Metazoa</taxon>
        <taxon>Chordata</taxon>
        <taxon>Craniata</taxon>
        <taxon>Vertebrata</taxon>
        <taxon>Euteleostomi</taxon>
        <taxon>Actinopterygii</taxon>
        <taxon>Neopterygii</taxon>
        <taxon>Teleostei</taxon>
        <taxon>Neoteleostei</taxon>
        <taxon>Acanthomorphata</taxon>
        <taxon>Eupercaria</taxon>
        <taxon>Sciaenidae</taxon>
        <taxon>Nibea</taxon>
    </lineage>
</organism>
<proteinExistence type="predicted"/>
<dbReference type="EMBL" id="CM024792">
    <property type="protein sequence ID" value="KAG8003232.1"/>
    <property type="molecule type" value="Genomic_DNA"/>
</dbReference>
<reference evidence="1" key="1">
    <citation type="submission" date="2020-04" db="EMBL/GenBank/DDBJ databases">
        <title>A chromosome-scale assembly and high-density genetic map of the yellow drum (Nibea albiflora) genome.</title>
        <authorList>
            <person name="Xu D."/>
            <person name="Zhang W."/>
            <person name="Chen R."/>
            <person name="Tan P."/>
            <person name="Wang L."/>
            <person name="Song H."/>
            <person name="Tian L."/>
            <person name="Zhu Q."/>
            <person name="Wang B."/>
        </authorList>
    </citation>
    <scope>NUCLEOTIDE SEQUENCE</scope>
    <source>
        <strain evidence="1">ZJHYS-2018</strain>
    </source>
</reference>
<accession>A0ACB7EM14</accession>
<gene>
    <name evidence="1" type="ORF">GBF38_007640</name>
</gene>